<dbReference type="InterPro" id="IPR011042">
    <property type="entry name" value="6-blade_b-propeller_TolB-like"/>
</dbReference>
<proteinExistence type="predicted"/>
<dbReference type="SUPFAM" id="SSF103647">
    <property type="entry name" value="TSP type-3 repeat"/>
    <property type="match status" value="5"/>
</dbReference>
<dbReference type="InterPro" id="IPR035986">
    <property type="entry name" value="PKD_dom_sf"/>
</dbReference>
<dbReference type="NCBIfam" id="TIGR04183">
    <property type="entry name" value="Por_Secre_tail"/>
    <property type="match status" value="1"/>
</dbReference>
<dbReference type="EMBL" id="JAATJH010000003">
    <property type="protein sequence ID" value="NJC26656.1"/>
    <property type="molecule type" value="Genomic_DNA"/>
</dbReference>
<evidence type="ECO:0000259" key="4">
    <source>
        <dbReference type="PROSITE" id="PS50093"/>
    </source>
</evidence>
<dbReference type="InterPro" id="IPR000601">
    <property type="entry name" value="PKD_dom"/>
</dbReference>
<feature type="region of interest" description="Disordered" evidence="3">
    <location>
        <begin position="4514"/>
        <end position="4536"/>
    </location>
</feature>
<dbReference type="Gene3D" id="2.60.120.260">
    <property type="entry name" value="Galactose-binding domain-like"/>
    <property type="match status" value="4"/>
</dbReference>
<dbReference type="Gene3D" id="2.120.10.30">
    <property type="entry name" value="TolB, C-terminal domain"/>
    <property type="match status" value="1"/>
</dbReference>
<dbReference type="Gene3D" id="2.60.40.10">
    <property type="entry name" value="Immunoglobulins"/>
    <property type="match status" value="8"/>
</dbReference>
<sequence length="4631" mass="496496">MACEEEANLLTAGCDPISTLPCSEITKLLPFSLVFDGTEGGLTDRFNMGTGFTMAVAPSFNEYPAVPSNASVPGFESSLLSVTSGNLELFTTKGTAALSPATTPGTNNQVNMLGAGFQAPGSVFELRTELDQPQFELNAGNDSQEGGLWYGLDEDNYVKLVVEKSTENSQRIRLTVETTDPNDPTRVVTENLNSFKFNSIIPNSISLRLEIDPVYRSVRGYYAFDGGTEAVIEKDFVDSLALPQVLGLGVDHDLDASSAPISYGGVFATQFFAPVSDPTLFQFKSFDVEVQPFTPTLIFDKSELNISVLEGEAPETSVVTLITNNSTDPVITLSDDPHSAAWLILPSTPTTGEVTFGIQSGLAEGRYSTTIFATSPGFLAAELVVNLVVSSADNIPRVLASTPADGAINVTLSTSLSGNDLFLPNGLNGIFGVENSSITNQTVKLFKVSNNLEIPATVNGTGGGDGINLTPTIPLEINTTYRFVIDGVKDLTGVSFEVYTATFTTAADNTSAGSALDNVSFTNAGDVATDGLYSSLSVGPDGKLYGLQLTGNVDRWTIAPDGKLGEKEEFSTLPDIYGARSAIGLAFDPAATESNLIVYVSHAEGVLNNGEPWDGKISRLTGPFLQVEDLVVTRLPRSRRDHLTNGIAFRRGEGSVLYFNQGSNSAGGAPDNSWGNRKERLLTAATLRLDLNLLPEAQWPLDAKTTMDQGAINNVNPASPTLGTGSGTYRESNRDFPDDGTYNPFYVNAPLTIFATGIRNAYDLVWHSNGQLYIPNNGTAGGSNTPASVDGTRRLDGVIYDHDDPAERYPPIPATFGNNTQRDFLFRVDPNEPTGYYGHPNPLLGHYVLNRGPVDVRNYDNNVSTDVDFRGIAFDFEFNKSPNGIIEYQSGAEGGNLRGALLVCRYSGGSDIIALIPNGPNGDILTSKIGIPGFRGFGDPLDITEDPATGNLYVSDLAKQTIVLLKPSAQAAPQASIEIFPENIVTEDVVGFGPGAEIPIFIVNTGNAPLTNPLAFITGKDSLLFQLDESNMPETLDPNSSTSITIRFNPDTVGPKSAKLIVSGSSSTEASITLNGMGTKGYGGDQEPSLQQVLDVYELNVRVADQDENSTILDLPVGTEYTDLVGDELFGQTFQRATPDPVTIEVLGVFSPEDASPIVGFGWYQGGISNATEELFTVDNSTVRNGQTLNPVISGSLSFDPGLNEFGFYNRWPMAAGGDTYVYTEDFLNAFPGTLTHHARVYEVPNQDNTFAIAFEGQVDGADYQDIVLLVRNVETVAAPLRPVMVVNPGVLYPEGRNGQQGYFPDTVSFTVQNTGTAELQIRGISFAGQHAELVELYRGSDTVGIAPGGALDYEVIYRPSMQTNDLGHRPSRMIFNVNTSGGTFILPIDALTKRGNGGGNEPSLQTVVDVLRLGIDVGWTTVSSDTEPTLKGEEVLINSFEAAGPGPVTLLPVARYSPTESIQYGWYTDDNDVANITEVGVMSGEMSESQTLFPSISSGSSSFDYEGTPFGIYITSNIFNHTIHTKDSLNAPPVYRRARIYPVKDTFGNTISNQYLVAFEDALNGDYQDYVFLLKNAREYVPVMPSIAFDPAKITLAVSEDGSVISDSLTVRVDNLASANQSTVALTSLDAWLAAPVTVEIGESFALEIDAAGLQLGMYAGRIVASGTDLTNDTLTVSLAVVETLDGSIKVNFQDPSFTPPVGYFADYGDAFGNRAGKFNYGWVDPFTGTPSNNYSGRSGVKAGLTNDSPKQEKLLKSSNRFNIPGFFTSRDWEVDLRNGLWAVRLAVGNYEGDSESYAIKAEGVPMVSNFNPTVDNFFQIGYDTIRVQDGKLTLSDGNDGLNGVTKLLFVEAVPVDSTGFAPSIVADITGNESLSGSYYGAVLVTLNAFDRSGSGGVAGIRYRINGGNYQLYTGPFTLTGDSDSFTQYRLEYDATDGSGNTGYGQSTIRIEPQSGAIARIENMIKIPGTDIGFPSDDFYSFNKILGPVDFRGDTVYNHLTTLMRIHNDGTETLVIDELTTSDTKKFIITKPTVSGNGISIAPGDYVEVEIKSVSVGGNTRVDVAKLMFSSNADNSKQVQATFSSIIGRRPEGTNEANVEQIFSNFGFGTKVGRRPDGRFVKFDSNRPSAEDINSGYFGDAIFAELFEQADVTKPVQAMRIAAFHGPGGARTRFTDENDEFNGGLNFTHLGNQNQSVFPKTNFENQTIAGKSVDLIPRPFQVEIADYHTTGGNARQELKETVMGMRIYRVLDRAGNNVPNAYLLIQDYVGNGCDTGAGNCDFNDNIDIVYNARPLNKPEALGIPDKSVDILTSFRDTLGIYFDKGYPGNRLVFSKSLSTGGLTPSWISLDSLTGMITVNPPYEVADQTFELVITAVDYNLLEVKDTFKIIVNPTSINCTVEANSGGAIMIINCANPSVTLNGFTSSGDYLWTGPSGFTSMLSNPTVSLPGTYTLSDPNEANNCPLTSDVIIVQGQLNPEVAIIAPRRTVTCSADSLELTAASDDQNNTFTWYDENNNLVGVGPSLFVRAAGTYRLVGSNNAGCFGEDTIVIDLDLSPQFAGNDGFITLCESADPVNLYTYLVAQGGQPYQFGTWMINGQPTLEVIDPSEAPSGDYLYVVGGSNGCSSDTAIISVTIDPATTYYADLDFDGLGDPSSPLRSCSPPDGYVDNDLDNCPNNGSTNVADFDDDGTGDLCDDDDDNDGIPDDLDCDPFNKNIGGTTTYYADFDRDGLGDNNTRIEVCGVPPADYVLNSTDNCPSISNPNQTDIDNDGVGDVCDASPAGLSEFWLEAECAVVGSEWLLQTDSLASNGEYAVYVEPKSLTVPEDVPSNRIRFTVDKVQAGDYYLFARVSARDDKRDSYWVRINGGVWFERNFLIANDTFEWNDIAEGSVPLNDGVNTIDFSYRERDTKLDKIYLSMDPTVPTTIGGTGQNCAGAANKLPIAVADVSPLQGFAPLTVNLDGRASFDLDTDGSIVSYGWTWESGAVVGDLTTAVIADTGFFNIVLTVTDNAGDRDTDTVRVRVNEPPNIPPVAIASSLPTYGIAPLSTTLDGSLSSDIDGSIISYQWSWSTGSTTGKFADVSFPEGNYTVTLTVTDDDDDSSTSTVNIVALNASSDDDDDNIQNDVDNCPTVFNPDQSLTFFYADNDLDGFGDPTDSIAGCVASIRYVANNQDNCPTVFSSSNRDTDGDGLGDACDDDDDNDGILDTEDCEPLNDAVGGPISYFSDVDGDGIGDSDSELIACTPPTGYVAVGGDNCPTAYNPDQSDFDQDGKGDYCDSSPNGKTDFWLEAECAVVGSQWEIRGESEASNSAYAIRKGSSAYSTPGGDPSSEIKFFLNNVEEGDYHLFAHVKAKNASFNSYWVRINDGPWVERDDLTATNQYAWNDMLQESFYLENGENTITFSYREINARLDKILLSTNSELPTVVGVQAANCTNGNNQSPIAIAKSTVRSGETPLTVSFDGSASFDPDVAGRVVSYAWTSPVGDNVGANIDLTFTTPGTYPVVLTVADDEGAFGTDTIFITAQGAADVLPVAVATASPERGAAPLEVVFDGRGSYDPNGTIEVYEWTLPGMIDSGDVISATFPVGSYEITLTVTDSDGDKATTTVTVEAIDPSLDTDNDGVNDAVDNCPTIFNPEQITSKYFADFDNDGLGDPLTWITGCEIPDGYVIDSTDNCPTIATLDTTDTDSDGVGNECDEDDDGDGILDADDCDPLDANVGRATIYYADIDSDGFGDDASATLSCSPITGYVLVGGDNCPDVSNPDQSDSDEDGTGDVCDASVSGRTSFWLESECALVGSSWTTERDFTASNDGAVRYQGDLVLTVPADTASNHVRFDITDAQQGDYHLFARVKSKNASFDSYFVRVNDGLWFERSSLITTNTYEWNDIFQESFSLLDGVNTITFAFREPNARLDKIYLSTSNTVPTAAGPVGENCGGAPNQAPIAIASSSDTFGFTPLSVTLDGTASYDPDAKGSIISYDWTWPGGSAVGVTPAVTFLTAGVYDVTLTVTDDGLAVDEDVITITVVDRPNEVPVLAAVATPNRGIAPLFTELDASGSFDPDGTIQSYSWNWNGGSADGITVTNTFTTGFYDITLTVTDNEGATADTIITVQALNPDSDTDNDGFNDDVDNCPAVANPDQIIPIFYADLDEDGLGDPLTWIQACVAPDGYVADSTDNCPQVASLDNTDTDGDGVGDLCDEDDDNDGVLDVDDCEPLNDNVGNEALTYYDDLDGDGFGDDATAIVSCTPLMDYVTVGGDNCPNIYNRDQLDSDQDGKGDVCDASINGRTDFWLESECAQVGSSWSSEEDFTASNDGAVRYQGELSLVVPADTASNHVTFRIMDVQQGDYYLFARVKSKNSSFDSYYIRVNGGPWFERNDLVNTNRYAWNDIFGDSFTLPDGVNTITFAFREPNARLDKIYLSTDGTIPAADGPIGENCGDLSLVDTDGDNIPDNADSCPTVFNADQLTPVYYADFDRDGFGDPNDSIVTCEQPRNYVINRLDNCPAVQSSNLTDTDKDGIGDVCDTDSNGASSKQPNARNEGIKAALDESAVFTVFPNPVIEEVNLRFTSGFTGKCEVTITDVSGRVMVRRIYDKTDSRVSDVIEVSHFESGPYVIQLISGDKQYRKLFIKVK</sequence>
<evidence type="ECO:0000313" key="6">
    <source>
        <dbReference type="Proteomes" id="UP000770785"/>
    </source>
</evidence>
<feature type="domain" description="PKD" evidence="4">
    <location>
        <begin position="3443"/>
        <end position="3530"/>
    </location>
</feature>
<accession>A0ABX0XBK8</accession>
<evidence type="ECO:0000256" key="1">
    <source>
        <dbReference type="ARBA" id="ARBA00022729"/>
    </source>
</evidence>
<dbReference type="Pfam" id="PF02412">
    <property type="entry name" value="TSP_3"/>
    <property type="match status" value="6"/>
</dbReference>
<dbReference type="Proteomes" id="UP000770785">
    <property type="component" value="Unassembled WGS sequence"/>
</dbReference>
<dbReference type="InterPro" id="IPR003367">
    <property type="entry name" value="Thrombospondin_3-like_rpt"/>
</dbReference>
<dbReference type="InterPro" id="IPR013783">
    <property type="entry name" value="Ig-like_fold"/>
</dbReference>
<dbReference type="Gene3D" id="2.60.120.430">
    <property type="entry name" value="Galactose-binding lectin"/>
    <property type="match status" value="1"/>
</dbReference>
<feature type="domain" description="PKD" evidence="4">
    <location>
        <begin position="3533"/>
        <end position="3617"/>
    </location>
</feature>
<evidence type="ECO:0000313" key="5">
    <source>
        <dbReference type="EMBL" id="NJC26656.1"/>
    </source>
</evidence>
<dbReference type="CDD" id="cd00146">
    <property type="entry name" value="PKD"/>
    <property type="match status" value="3"/>
</dbReference>
<feature type="compositionally biased region" description="Polar residues" evidence="3">
    <location>
        <begin position="4524"/>
        <end position="4536"/>
    </location>
</feature>
<dbReference type="Gene3D" id="4.10.1080.10">
    <property type="entry name" value="TSP type-3 repeat"/>
    <property type="match status" value="6"/>
</dbReference>
<keyword evidence="2" id="KW-0106">Calcium</keyword>
<evidence type="ECO:0000256" key="2">
    <source>
        <dbReference type="ARBA" id="ARBA00022837"/>
    </source>
</evidence>
<dbReference type="PANTHER" id="PTHR10199:SF100">
    <property type="entry name" value="THROMBOSPONDIN, ISOFORM A"/>
    <property type="match status" value="1"/>
</dbReference>
<dbReference type="InterPro" id="IPR028974">
    <property type="entry name" value="TSP_type-3_rpt"/>
</dbReference>
<dbReference type="NCBIfam" id="NF012200">
    <property type="entry name" value="choice_anch_D"/>
    <property type="match status" value="1"/>
</dbReference>
<keyword evidence="6" id="KW-1185">Reference proteome</keyword>
<comment type="caution">
    <text evidence="5">The sequence shown here is derived from an EMBL/GenBank/DDBJ whole genome shotgun (WGS) entry which is preliminary data.</text>
</comment>
<dbReference type="InterPro" id="IPR026444">
    <property type="entry name" value="Secre_tail"/>
</dbReference>
<evidence type="ECO:0000256" key="3">
    <source>
        <dbReference type="SAM" id="MobiDB-lite"/>
    </source>
</evidence>
<feature type="region of interest" description="Disordered" evidence="3">
    <location>
        <begin position="2677"/>
        <end position="2701"/>
    </location>
</feature>
<dbReference type="SUPFAM" id="SSF49313">
    <property type="entry name" value="Cadherin-like"/>
    <property type="match status" value="1"/>
</dbReference>
<gene>
    <name evidence="5" type="ORF">GGR27_002166</name>
</gene>
<keyword evidence="1" id="KW-0732">Signal</keyword>
<name>A0ABX0XBK8_9BACT</name>
<feature type="domain" description="PKD" evidence="4">
    <location>
        <begin position="3943"/>
        <end position="4011"/>
    </location>
</feature>
<dbReference type="RefSeq" id="WP_168037423.1">
    <property type="nucleotide sequence ID" value="NZ_JAATJH010000003.1"/>
</dbReference>
<dbReference type="InterPro" id="IPR015919">
    <property type="entry name" value="Cadherin-like_sf"/>
</dbReference>
<reference evidence="5 6" key="1">
    <citation type="submission" date="2020-03" db="EMBL/GenBank/DDBJ databases">
        <title>Genomic Encyclopedia of Type Strains, Phase IV (KMG-IV): sequencing the most valuable type-strain genomes for metagenomic binning, comparative biology and taxonomic classification.</title>
        <authorList>
            <person name="Goeker M."/>
        </authorList>
    </citation>
    <scope>NUCLEOTIDE SEQUENCE [LARGE SCALE GENOMIC DNA]</scope>
    <source>
        <strain evidence="5 6">DSM 105096</strain>
    </source>
</reference>
<dbReference type="PANTHER" id="PTHR10199">
    <property type="entry name" value="THROMBOSPONDIN"/>
    <property type="match status" value="1"/>
</dbReference>
<dbReference type="Pfam" id="PF18911">
    <property type="entry name" value="PKD_4"/>
    <property type="match status" value="5"/>
</dbReference>
<dbReference type="SUPFAM" id="SSF49785">
    <property type="entry name" value="Galactose-binding domain-like"/>
    <property type="match status" value="2"/>
</dbReference>
<protein>
    <submittedName>
        <fullName evidence="5">PKD repeat protein</fullName>
    </submittedName>
</protein>
<dbReference type="Pfam" id="PF18962">
    <property type="entry name" value="Por_Secre_tail"/>
    <property type="match status" value="1"/>
</dbReference>
<organism evidence="5 6">
    <name type="scientific">Neolewinella antarctica</name>
    <dbReference type="NCBI Taxonomy" id="442734"/>
    <lineage>
        <taxon>Bacteria</taxon>
        <taxon>Pseudomonadati</taxon>
        <taxon>Bacteroidota</taxon>
        <taxon>Saprospiria</taxon>
        <taxon>Saprospirales</taxon>
        <taxon>Lewinellaceae</taxon>
        <taxon>Neolewinella</taxon>
    </lineage>
</organism>
<feature type="domain" description="PKD" evidence="4">
    <location>
        <begin position="3033"/>
        <end position="3117"/>
    </location>
</feature>
<dbReference type="InterPro" id="IPR008979">
    <property type="entry name" value="Galactose-bd-like_sf"/>
</dbReference>
<dbReference type="SMART" id="SM00089">
    <property type="entry name" value="PKD"/>
    <property type="match status" value="7"/>
</dbReference>
<feature type="compositionally biased region" description="Acidic residues" evidence="3">
    <location>
        <begin position="2686"/>
        <end position="2701"/>
    </location>
</feature>
<dbReference type="InterPro" id="IPR022409">
    <property type="entry name" value="PKD/Chitinase_dom"/>
</dbReference>
<dbReference type="Gene3D" id="2.60.120.200">
    <property type="match status" value="1"/>
</dbReference>
<feature type="domain" description="PKD" evidence="4">
    <location>
        <begin position="4033"/>
        <end position="4112"/>
    </location>
</feature>
<dbReference type="PROSITE" id="PS50093">
    <property type="entry name" value="PKD"/>
    <property type="match status" value="5"/>
</dbReference>
<dbReference type="SUPFAM" id="SSF49299">
    <property type="entry name" value="PKD domain"/>
    <property type="match status" value="6"/>
</dbReference>